<accession>A0A8J4C0S6</accession>
<dbReference type="AlphaFoldDB" id="A0A8J4C0S6"/>
<organism evidence="2 3">
    <name type="scientific">Volvox reticuliferus</name>
    <dbReference type="NCBI Taxonomy" id="1737510"/>
    <lineage>
        <taxon>Eukaryota</taxon>
        <taxon>Viridiplantae</taxon>
        <taxon>Chlorophyta</taxon>
        <taxon>core chlorophytes</taxon>
        <taxon>Chlorophyceae</taxon>
        <taxon>CS clade</taxon>
        <taxon>Chlamydomonadales</taxon>
        <taxon>Volvocaceae</taxon>
        <taxon>Volvox</taxon>
    </lineage>
</organism>
<keyword evidence="1" id="KW-0472">Membrane</keyword>
<dbReference type="Proteomes" id="UP000747110">
    <property type="component" value="Unassembled WGS sequence"/>
</dbReference>
<keyword evidence="3" id="KW-1185">Reference proteome</keyword>
<evidence type="ECO:0000313" key="2">
    <source>
        <dbReference type="EMBL" id="GIL73347.1"/>
    </source>
</evidence>
<sequence>MDKFYRMDVFLRMHQDYPEQLFACMYYLCYACTGFTAIVSESSAAFGDLHDQELCGLLSATYNMLDSRSAVYQLQCVRQLPNLETLIDRTENYLMAQPPGQVSCGESDDEVAEATDGVIHVHGAEGGNHWQAYLVQLLLGTGFVENAMKILTAPMLHTMQLHSSLLGLVSLLVQLLSNVVHQQLSQERRLAVER</sequence>
<proteinExistence type="predicted"/>
<dbReference type="EMBL" id="BNCP01000004">
    <property type="protein sequence ID" value="GIL73347.1"/>
    <property type="molecule type" value="Genomic_DNA"/>
</dbReference>
<dbReference type="OrthoDB" id="289038at2759"/>
<feature type="non-terminal residue" evidence="2">
    <location>
        <position position="1"/>
    </location>
</feature>
<comment type="caution">
    <text evidence="2">The sequence shown here is derived from an EMBL/GenBank/DDBJ whole genome shotgun (WGS) entry which is preliminary data.</text>
</comment>
<keyword evidence="1" id="KW-1133">Transmembrane helix</keyword>
<reference evidence="2" key="1">
    <citation type="journal article" date="2021" name="Proc. Natl. Acad. Sci. U.S.A.">
        <title>Three genomes in the algal genus Volvox reveal the fate of a haploid sex-determining region after a transition to homothallism.</title>
        <authorList>
            <person name="Yamamoto K."/>
            <person name="Hamaji T."/>
            <person name="Kawai-Toyooka H."/>
            <person name="Matsuzaki R."/>
            <person name="Takahashi F."/>
            <person name="Nishimura Y."/>
            <person name="Kawachi M."/>
            <person name="Noguchi H."/>
            <person name="Minakuchi Y."/>
            <person name="Umen J.G."/>
            <person name="Toyoda A."/>
            <person name="Nozaki H."/>
        </authorList>
    </citation>
    <scope>NUCLEOTIDE SEQUENCE</scope>
    <source>
        <strain evidence="2">NIES-3786</strain>
    </source>
</reference>
<gene>
    <name evidence="2" type="ORF">Vretifemale_3533</name>
</gene>
<evidence type="ECO:0000256" key="1">
    <source>
        <dbReference type="SAM" id="Phobius"/>
    </source>
</evidence>
<name>A0A8J4C0S6_9CHLO</name>
<protein>
    <submittedName>
        <fullName evidence="2">Uncharacterized protein</fullName>
    </submittedName>
</protein>
<evidence type="ECO:0000313" key="3">
    <source>
        <dbReference type="Proteomes" id="UP000747110"/>
    </source>
</evidence>
<keyword evidence="1" id="KW-0812">Transmembrane</keyword>
<feature type="transmembrane region" description="Helical" evidence="1">
    <location>
        <begin position="21"/>
        <end position="39"/>
    </location>
</feature>